<evidence type="ECO:0000256" key="1">
    <source>
        <dbReference type="SAM" id="MobiDB-lite"/>
    </source>
</evidence>
<feature type="compositionally biased region" description="Basic and acidic residues" evidence="1">
    <location>
        <begin position="1"/>
        <end position="12"/>
    </location>
</feature>
<accession>A0A4R8QS99</accession>
<proteinExistence type="predicted"/>
<dbReference type="AlphaFoldDB" id="A0A4R8QS99"/>
<dbReference type="Proteomes" id="UP000295703">
    <property type="component" value="Unassembled WGS sequence"/>
</dbReference>
<evidence type="ECO:0000313" key="2">
    <source>
        <dbReference type="EMBL" id="TDZ37273.1"/>
    </source>
</evidence>
<protein>
    <submittedName>
        <fullName evidence="2">Uncharacterized protein</fullName>
    </submittedName>
</protein>
<dbReference type="EMBL" id="RYZW01000229">
    <property type="protein sequence ID" value="TDZ37273.1"/>
    <property type="molecule type" value="Genomic_DNA"/>
</dbReference>
<gene>
    <name evidence="2" type="ORF">CTRI78_v011135</name>
</gene>
<organism evidence="2 3">
    <name type="scientific">Colletotrichum trifolii</name>
    <dbReference type="NCBI Taxonomy" id="5466"/>
    <lineage>
        <taxon>Eukaryota</taxon>
        <taxon>Fungi</taxon>
        <taxon>Dikarya</taxon>
        <taxon>Ascomycota</taxon>
        <taxon>Pezizomycotina</taxon>
        <taxon>Sordariomycetes</taxon>
        <taxon>Hypocreomycetidae</taxon>
        <taxon>Glomerellales</taxon>
        <taxon>Glomerellaceae</taxon>
        <taxon>Colletotrichum</taxon>
        <taxon>Colletotrichum orbiculare species complex</taxon>
    </lineage>
</organism>
<sequence>MGREKERGKKEQGTAGGRYTSSPDIWAAGLDQTEAPNGSRHLGDDSHMWPLRKSGSETLDGV</sequence>
<comment type="caution">
    <text evidence="2">The sequence shown here is derived from an EMBL/GenBank/DDBJ whole genome shotgun (WGS) entry which is preliminary data.</text>
</comment>
<name>A0A4R8QS99_COLTR</name>
<reference evidence="2 3" key="1">
    <citation type="submission" date="2018-12" db="EMBL/GenBank/DDBJ databases">
        <title>Genome sequence and assembly of Colletotrichum trifolii.</title>
        <authorList>
            <person name="Gan P."/>
            <person name="Shirasu K."/>
        </authorList>
    </citation>
    <scope>NUCLEOTIDE SEQUENCE [LARGE SCALE GENOMIC DNA]</scope>
    <source>
        <strain evidence="2 3">543-2</strain>
    </source>
</reference>
<feature type="region of interest" description="Disordered" evidence="1">
    <location>
        <begin position="1"/>
        <end position="62"/>
    </location>
</feature>
<keyword evidence="3" id="KW-1185">Reference proteome</keyword>
<evidence type="ECO:0000313" key="3">
    <source>
        <dbReference type="Proteomes" id="UP000295703"/>
    </source>
</evidence>